<dbReference type="Proteomes" id="UP001108123">
    <property type="component" value="Unassembled WGS sequence"/>
</dbReference>
<keyword evidence="3" id="KW-1003">Cell membrane</keyword>
<evidence type="ECO:0000256" key="6">
    <source>
        <dbReference type="ARBA" id="ARBA00023288"/>
    </source>
</evidence>
<dbReference type="InterPro" id="IPR028082">
    <property type="entry name" value="Peripla_BP_I"/>
</dbReference>
<evidence type="ECO:0000313" key="13">
    <source>
        <dbReference type="Proteomes" id="UP001108123"/>
    </source>
</evidence>
<feature type="domain" description="ABC transporter substrate-binding protein PnrA-like" evidence="9">
    <location>
        <begin position="51"/>
        <end position="349"/>
    </location>
</feature>
<dbReference type="PANTHER" id="PTHR34296:SF2">
    <property type="entry name" value="ABC TRANSPORTER GUANOSINE-BINDING PROTEIN NUPN"/>
    <property type="match status" value="1"/>
</dbReference>
<dbReference type="InterPro" id="IPR003760">
    <property type="entry name" value="PnrA-like"/>
</dbReference>
<comment type="caution">
    <text evidence="11">The sequence shown here is derived from an EMBL/GenBank/DDBJ whole genome shotgun (WGS) entry which is preliminary data.</text>
</comment>
<dbReference type="CDD" id="cd06354">
    <property type="entry name" value="PBP1_PrnA-like"/>
    <property type="match status" value="1"/>
</dbReference>
<sequence length="361" mass="38933">MKKILALLMIAVLAFTVVGCSGGDKADDAEKPAEQTEGEDNEATDEQLKITMVTDVGGVNDQSFNQSAWEGLQKADKDLGTKSDYQESHQDADFVPNLETALDAENDLIWGIGFKLADAVKAAAEENPDAKYAIVDFSYGDKTPDNVVGVVFKQEQPSFLVGYIAAMMSETGKVGFVGGMESEVITAFDYGYHAGVAYANKVADKDVKVLRQYAEAFDDPAKGKAIANSMYQQGADIVFHAAGGTGDGVIEAAKEQDKYAIGVDRDQNDLAPDNVITSAMKRVDVGVYNVVKDLKEGKFPGGTTVVYGLEEGAVDIAPTSDKHVPKEILDKVEEIKKLIIDGEIKVPVDEDSYEEYLKTLE</sequence>
<keyword evidence="6" id="KW-0449">Lipoprotein</keyword>
<proteinExistence type="inferred from homology"/>
<organism evidence="11 12">
    <name type="scientific">Anaerosalibacter bizertensis</name>
    <dbReference type="NCBI Taxonomy" id="932217"/>
    <lineage>
        <taxon>Bacteria</taxon>
        <taxon>Bacillati</taxon>
        <taxon>Bacillota</taxon>
        <taxon>Tissierellia</taxon>
        <taxon>Tissierellales</taxon>
        <taxon>Sporanaerobacteraceae</taxon>
        <taxon>Anaerosalibacter</taxon>
    </lineage>
</organism>
<reference evidence="10" key="2">
    <citation type="submission" date="2022-01" db="EMBL/GenBank/DDBJ databases">
        <title>Collection of gut derived symbiotic bacterial strains cultured from healthy donors.</title>
        <authorList>
            <person name="Lin H."/>
            <person name="Kohout C."/>
            <person name="Waligurski E."/>
            <person name="Pamer E.G."/>
        </authorList>
    </citation>
    <scope>NUCLEOTIDE SEQUENCE</scope>
    <source>
        <strain evidence="10">MSK.14.39</strain>
    </source>
</reference>
<keyword evidence="5" id="KW-0472">Membrane</keyword>
<dbReference type="EMBL" id="VULR01000001">
    <property type="protein sequence ID" value="MSS42182.1"/>
    <property type="molecule type" value="Genomic_DNA"/>
</dbReference>
<keyword evidence="13" id="KW-1185">Reference proteome</keyword>
<evidence type="ECO:0000313" key="12">
    <source>
        <dbReference type="Proteomes" id="UP000462760"/>
    </source>
</evidence>
<dbReference type="InterPro" id="IPR050957">
    <property type="entry name" value="BMP_lipoprotein"/>
</dbReference>
<gene>
    <name evidence="11" type="ORF">FYJ27_00315</name>
    <name evidence="10" type="ORF">L0P62_08585</name>
</gene>
<dbReference type="RefSeq" id="WP_154482120.1">
    <property type="nucleotide sequence ID" value="NZ_JAJBNW010000032.1"/>
</dbReference>
<dbReference type="EMBL" id="JAKNID010000035">
    <property type="protein sequence ID" value="MCG4565504.1"/>
    <property type="molecule type" value="Genomic_DNA"/>
</dbReference>
<dbReference type="Pfam" id="PF02608">
    <property type="entry name" value="Bmp"/>
    <property type="match status" value="1"/>
</dbReference>
<dbReference type="Gene3D" id="3.40.50.2300">
    <property type="match status" value="2"/>
</dbReference>
<evidence type="ECO:0000313" key="10">
    <source>
        <dbReference type="EMBL" id="MCG4565504.1"/>
    </source>
</evidence>
<evidence type="ECO:0000259" key="9">
    <source>
        <dbReference type="Pfam" id="PF02608"/>
    </source>
</evidence>
<dbReference type="AlphaFoldDB" id="A0A844FDX9"/>
<evidence type="ECO:0000256" key="1">
    <source>
        <dbReference type="ARBA" id="ARBA00004193"/>
    </source>
</evidence>
<evidence type="ECO:0000313" key="11">
    <source>
        <dbReference type="EMBL" id="MSS42182.1"/>
    </source>
</evidence>
<keyword evidence="4 8" id="KW-0732">Signal</keyword>
<dbReference type="OrthoDB" id="9769871at2"/>
<comment type="similarity">
    <text evidence="2">Belongs to the BMP lipoprotein family.</text>
</comment>
<protein>
    <submittedName>
        <fullName evidence="11">BMP family ABC transporter substrate-binding protein</fullName>
    </submittedName>
</protein>
<dbReference type="PANTHER" id="PTHR34296">
    <property type="entry name" value="TRANSCRIPTIONAL ACTIVATOR PROTEIN MED"/>
    <property type="match status" value="1"/>
</dbReference>
<feature type="compositionally biased region" description="Basic and acidic residues" evidence="7">
    <location>
        <begin position="24"/>
        <end position="34"/>
    </location>
</feature>
<evidence type="ECO:0000256" key="4">
    <source>
        <dbReference type="ARBA" id="ARBA00022729"/>
    </source>
</evidence>
<dbReference type="PROSITE" id="PS51257">
    <property type="entry name" value="PROKAR_LIPOPROTEIN"/>
    <property type="match status" value="1"/>
</dbReference>
<evidence type="ECO:0000256" key="2">
    <source>
        <dbReference type="ARBA" id="ARBA00008610"/>
    </source>
</evidence>
<evidence type="ECO:0000256" key="8">
    <source>
        <dbReference type="SAM" id="SignalP"/>
    </source>
</evidence>
<reference evidence="11 12" key="1">
    <citation type="submission" date="2019-08" db="EMBL/GenBank/DDBJ databases">
        <title>In-depth cultivation of the pig gut microbiome towards novel bacterial diversity and tailored functional studies.</title>
        <authorList>
            <person name="Wylensek D."/>
            <person name="Hitch T.C.A."/>
            <person name="Clavel T."/>
        </authorList>
    </citation>
    <scope>NUCLEOTIDE SEQUENCE [LARGE SCALE GENOMIC DNA]</scope>
    <source>
        <strain evidence="11 12">Med78-601-WT-4W-RMD-3</strain>
    </source>
</reference>
<evidence type="ECO:0000256" key="3">
    <source>
        <dbReference type="ARBA" id="ARBA00022475"/>
    </source>
</evidence>
<name>A0A844FDX9_9FIRM</name>
<dbReference type="GO" id="GO:0005886">
    <property type="term" value="C:plasma membrane"/>
    <property type="evidence" value="ECO:0007669"/>
    <property type="project" value="UniProtKB-SubCell"/>
</dbReference>
<feature type="chain" id="PRO_5040700242" evidence="8">
    <location>
        <begin position="27"/>
        <end position="361"/>
    </location>
</feature>
<feature type="region of interest" description="Disordered" evidence="7">
    <location>
        <begin position="24"/>
        <end position="43"/>
    </location>
</feature>
<feature type="signal peptide" evidence="8">
    <location>
        <begin position="1"/>
        <end position="26"/>
    </location>
</feature>
<accession>A0A844FDX9</accession>
<comment type="subcellular location">
    <subcellularLocation>
        <location evidence="1">Cell membrane</location>
        <topology evidence="1">Lipid-anchor</topology>
    </subcellularLocation>
</comment>
<dbReference type="Proteomes" id="UP000462760">
    <property type="component" value="Unassembled WGS sequence"/>
</dbReference>
<evidence type="ECO:0000256" key="5">
    <source>
        <dbReference type="ARBA" id="ARBA00023136"/>
    </source>
</evidence>
<dbReference type="SUPFAM" id="SSF53822">
    <property type="entry name" value="Periplasmic binding protein-like I"/>
    <property type="match status" value="1"/>
</dbReference>
<evidence type="ECO:0000256" key="7">
    <source>
        <dbReference type="SAM" id="MobiDB-lite"/>
    </source>
</evidence>